<sequence length="360" mass="42995">MKIERMDSLGCIIHPVYIKKSKPNSPVSSNKKYISRMVKQDFFLHNEIVLYQVISNYTSSFYIFEIAEKITYHKLNTEQYDLSSFTKSLDKSEFYLLKYPKRTLYSFKELCNASNYINKSHYIRFLINTYRKLLESIDLLLKNNIVHNQICYDTVCIDNHDDALITRFGLSMYTIPSNINHEYIHPFFTTYDPAYPYWPIEFHVLSYLLTNKMETISSLHIDQVVEETISKNKLFARLSSMNNDDGEQYKIQAKQTTMYLNKYINQPLKYIIEDVFCYKHTWDQYALSALFLGILLELQEQERNFIKNQFFISFVQLLECNIYMVPSKRMSLKHTLECFHKLICETDINIFREFMDLMNV</sequence>
<organism evidence="1">
    <name type="scientific">viral metagenome</name>
    <dbReference type="NCBI Taxonomy" id="1070528"/>
    <lineage>
        <taxon>unclassified sequences</taxon>
        <taxon>metagenomes</taxon>
        <taxon>organismal metagenomes</taxon>
    </lineage>
</organism>
<dbReference type="AlphaFoldDB" id="A0A6C0E390"/>
<reference evidence="1" key="1">
    <citation type="journal article" date="2020" name="Nature">
        <title>Giant virus diversity and host interactions through global metagenomics.</title>
        <authorList>
            <person name="Schulz F."/>
            <person name="Roux S."/>
            <person name="Paez-Espino D."/>
            <person name="Jungbluth S."/>
            <person name="Walsh D.A."/>
            <person name="Denef V.J."/>
            <person name="McMahon K.D."/>
            <person name="Konstantinidis K.T."/>
            <person name="Eloe-Fadrosh E.A."/>
            <person name="Kyrpides N.C."/>
            <person name="Woyke T."/>
        </authorList>
    </citation>
    <scope>NUCLEOTIDE SEQUENCE</scope>
    <source>
        <strain evidence="1">GVMAG-M-3300023179-114</strain>
    </source>
</reference>
<evidence type="ECO:0008006" key="2">
    <source>
        <dbReference type="Google" id="ProtNLM"/>
    </source>
</evidence>
<accession>A0A6C0E390</accession>
<dbReference type="EMBL" id="MN739720">
    <property type="protein sequence ID" value="QHT22749.1"/>
    <property type="molecule type" value="Genomic_DNA"/>
</dbReference>
<protein>
    <recommendedName>
        <fullName evidence="2">Protein kinase domain-containing protein</fullName>
    </recommendedName>
</protein>
<evidence type="ECO:0000313" key="1">
    <source>
        <dbReference type="EMBL" id="QHT22749.1"/>
    </source>
</evidence>
<name>A0A6C0E390_9ZZZZ</name>
<proteinExistence type="predicted"/>